<evidence type="ECO:0000313" key="4">
    <source>
        <dbReference type="Proteomes" id="UP000822369"/>
    </source>
</evidence>
<evidence type="ECO:0000256" key="2">
    <source>
        <dbReference type="SAM" id="MobiDB-lite"/>
    </source>
</evidence>
<organism evidence="3 4">
    <name type="scientific">Nothobranchius furzeri</name>
    <name type="common">Turquoise killifish</name>
    <dbReference type="NCBI Taxonomy" id="105023"/>
    <lineage>
        <taxon>Eukaryota</taxon>
        <taxon>Metazoa</taxon>
        <taxon>Chordata</taxon>
        <taxon>Craniata</taxon>
        <taxon>Vertebrata</taxon>
        <taxon>Euteleostomi</taxon>
        <taxon>Actinopterygii</taxon>
        <taxon>Neopterygii</taxon>
        <taxon>Teleostei</taxon>
        <taxon>Neoteleostei</taxon>
        <taxon>Acanthomorphata</taxon>
        <taxon>Ovalentaria</taxon>
        <taxon>Atherinomorphae</taxon>
        <taxon>Cyprinodontiformes</taxon>
        <taxon>Nothobranchiidae</taxon>
        <taxon>Nothobranchius</taxon>
    </lineage>
</organism>
<dbReference type="Proteomes" id="UP000822369">
    <property type="component" value="Chromosome 6"/>
</dbReference>
<name>A0A9D2YHH2_NOTFU</name>
<comment type="caution">
    <text evidence="3">The sequence shown here is derived from an EMBL/GenBank/DDBJ whole genome shotgun (WGS) entry which is preliminary data.</text>
</comment>
<feature type="coiled-coil region" evidence="1">
    <location>
        <begin position="145"/>
        <end position="186"/>
    </location>
</feature>
<proteinExistence type="predicted"/>
<dbReference type="KEGG" id="nfu:107376489"/>
<accession>A0A9D2YHH2</accession>
<keyword evidence="1" id="KW-0175">Coiled coil</keyword>
<gene>
    <name evidence="3" type="ORF">G4P62_003439</name>
</gene>
<feature type="coiled-coil region" evidence="1">
    <location>
        <begin position="5"/>
        <end position="39"/>
    </location>
</feature>
<dbReference type="AlphaFoldDB" id="A0A9D2YHH2"/>
<reference evidence="3" key="1">
    <citation type="submission" date="2020-03" db="EMBL/GenBank/DDBJ databases">
        <title>Intra-Species Differences in Population Size shape Life History and Genome Evolution.</title>
        <authorList>
            <person name="Willemsen D."/>
            <person name="Cui R."/>
            <person name="Valenzano D.R."/>
        </authorList>
    </citation>
    <scope>NUCLEOTIDE SEQUENCE</scope>
    <source>
        <strain evidence="3">GRZ</strain>
        <tissue evidence="3">Whole</tissue>
    </source>
</reference>
<feature type="coiled-coil region" evidence="1">
    <location>
        <begin position="63"/>
        <end position="97"/>
    </location>
</feature>
<sequence>MTTYKQDLTAQLRDSRKTVDQLNRQIRILNAENKKLQKEHLKTVKDLEICRNDTYKKVQQKRQNEMSDKLKEKNQMIQDLKQQVAGFELRIKKQETDFLRKERQLEMVYDEKFDKAQLIFKNQLKENKSVVNDYESKQEADRIFIKKIAAEKLDYERECKALKDQIDVLKTDKKTAEHQTNKVQREVDLLRSSINKDILEQAKLKEEIKGKVTKIEEIEGVLKQKEKEIIGLKKTLHATQRDIHESNIKASRLRNVQRDLKQAEDKNRIFRADLQAEKAQVDILKVDKDKLIEKCDKLKESNEKLSAENLALLQTNKEVSEKLKDSERTAKHLSEENVKKEEKIDRLTNELRNTRTAYQNERTLCDHEVRRMKEYTYSELVDTKNMASEAGIQRVILINQNKKLIHQVSCLEQRLTKATEDIKLLSGEREKLLQEKQKMSFDKDQYYVELEKVKGDNNSLKQEISHLKLQENISKKKFEENIQSVRQTLTHTESVLANVEDENRKLCQRIEIQEKQIREHKEQLTETKRNLESFHRLVEEKAEQIRELESHNHVIKRPVVFGNMYIDCMRGKIPVEKKCFECTKLRRELSQINQDFTTKLEEKEKMIHELRLKNHKTFGLRAENNDLKKQNVKLQGIGIALEWQLQQVTDTKDKLKTEDKPKPNQPKRLLRRPSLEPARLRRPTDHLM</sequence>
<dbReference type="EMBL" id="JAAVVJ010000006">
    <property type="protein sequence ID" value="KAF7220949.1"/>
    <property type="molecule type" value="Genomic_DNA"/>
</dbReference>
<feature type="coiled-coil region" evidence="1">
    <location>
        <begin position="215"/>
        <end position="364"/>
    </location>
</feature>
<dbReference type="OMA" id="YERECKA"/>
<feature type="compositionally biased region" description="Basic and acidic residues" evidence="2">
    <location>
        <begin position="678"/>
        <end position="688"/>
    </location>
</feature>
<evidence type="ECO:0000313" key="3">
    <source>
        <dbReference type="EMBL" id="KAF7220949.1"/>
    </source>
</evidence>
<feature type="compositionally biased region" description="Basic and acidic residues" evidence="2">
    <location>
        <begin position="650"/>
        <end position="662"/>
    </location>
</feature>
<evidence type="ECO:0000256" key="1">
    <source>
        <dbReference type="SAM" id="Coils"/>
    </source>
</evidence>
<protein>
    <submittedName>
        <fullName evidence="3">Myosin-11-like</fullName>
    </submittedName>
</protein>
<feature type="region of interest" description="Disordered" evidence="2">
    <location>
        <begin position="650"/>
        <end position="688"/>
    </location>
</feature>
<feature type="coiled-coil region" evidence="1">
    <location>
        <begin position="401"/>
        <end position="551"/>
    </location>
</feature>